<evidence type="ECO:0000313" key="1">
    <source>
        <dbReference type="EMBL" id="KAK6175877.1"/>
    </source>
</evidence>
<evidence type="ECO:0000313" key="2">
    <source>
        <dbReference type="Proteomes" id="UP001347796"/>
    </source>
</evidence>
<gene>
    <name evidence="1" type="ORF">SNE40_014254</name>
</gene>
<sequence length="132" mass="15463">MNNDEYLTTVNGLLQDPSTYRRIRKDPANAHNDSHEKLLKKLKEDKQISEALYYKLRPNHPRPPYARATIKIHKNPMKARLLVCSRDSVFYNTAQYFPHLAQQHRPSSKIQVNSVRNCGIFKTPGGWYHMML</sequence>
<accession>A0AAN8JDS0</accession>
<name>A0AAN8JDS0_PATCE</name>
<protein>
    <submittedName>
        <fullName evidence="1">Uncharacterized protein</fullName>
    </submittedName>
</protein>
<dbReference type="Proteomes" id="UP001347796">
    <property type="component" value="Unassembled WGS sequence"/>
</dbReference>
<comment type="caution">
    <text evidence="1">The sequence shown here is derived from an EMBL/GenBank/DDBJ whole genome shotgun (WGS) entry which is preliminary data.</text>
</comment>
<keyword evidence="2" id="KW-1185">Reference proteome</keyword>
<dbReference type="AlphaFoldDB" id="A0AAN8JDS0"/>
<proteinExistence type="predicted"/>
<reference evidence="1 2" key="1">
    <citation type="submission" date="2024-01" db="EMBL/GenBank/DDBJ databases">
        <title>The genome of the rayed Mediterranean limpet Patella caerulea (Linnaeus, 1758).</title>
        <authorList>
            <person name="Anh-Thu Weber A."/>
            <person name="Halstead-Nussloch G."/>
        </authorList>
    </citation>
    <scope>NUCLEOTIDE SEQUENCE [LARGE SCALE GENOMIC DNA]</scope>
    <source>
        <strain evidence="1">AATW-2023a</strain>
        <tissue evidence="1">Whole specimen</tissue>
    </source>
</reference>
<organism evidence="1 2">
    <name type="scientific">Patella caerulea</name>
    <name type="common">Rayed Mediterranean limpet</name>
    <dbReference type="NCBI Taxonomy" id="87958"/>
    <lineage>
        <taxon>Eukaryota</taxon>
        <taxon>Metazoa</taxon>
        <taxon>Spiralia</taxon>
        <taxon>Lophotrochozoa</taxon>
        <taxon>Mollusca</taxon>
        <taxon>Gastropoda</taxon>
        <taxon>Patellogastropoda</taxon>
        <taxon>Patelloidea</taxon>
        <taxon>Patellidae</taxon>
        <taxon>Patella</taxon>
    </lineage>
</organism>
<dbReference type="EMBL" id="JAZGQO010000010">
    <property type="protein sequence ID" value="KAK6175877.1"/>
    <property type="molecule type" value="Genomic_DNA"/>
</dbReference>